<evidence type="ECO:0000313" key="2">
    <source>
        <dbReference type="Proteomes" id="UP000538292"/>
    </source>
</evidence>
<evidence type="ECO:0000313" key="1">
    <source>
        <dbReference type="EMBL" id="MBA4601648.1"/>
    </source>
</evidence>
<dbReference type="AlphaFoldDB" id="A0A7W1XQY5"/>
<comment type="caution">
    <text evidence="1">The sequence shown here is derived from an EMBL/GenBank/DDBJ whole genome shotgun (WGS) entry which is preliminary data.</text>
</comment>
<protein>
    <submittedName>
        <fullName evidence="1">Uncharacterized protein</fullName>
    </submittedName>
</protein>
<proteinExistence type="predicted"/>
<dbReference type="RefSeq" id="WP_181738498.1">
    <property type="nucleotide sequence ID" value="NZ_JACEOL010000014.1"/>
</dbReference>
<name>A0A7W1XQY5_9BACL</name>
<dbReference type="EMBL" id="JACEOL010000014">
    <property type="protein sequence ID" value="MBA4601648.1"/>
    <property type="molecule type" value="Genomic_DNA"/>
</dbReference>
<sequence>MTGFENSYFSWLELEAKCGRFLRSRFFYFFKIFPEVAGYQQGTTAPSK</sequence>
<organism evidence="1 2">
    <name type="scientific">Thermoactinomyces mirandus</name>
    <dbReference type="NCBI Taxonomy" id="2756294"/>
    <lineage>
        <taxon>Bacteria</taxon>
        <taxon>Bacillati</taxon>
        <taxon>Bacillota</taxon>
        <taxon>Bacilli</taxon>
        <taxon>Bacillales</taxon>
        <taxon>Thermoactinomycetaceae</taxon>
        <taxon>Thermoactinomyces</taxon>
    </lineage>
</organism>
<keyword evidence="2" id="KW-1185">Reference proteome</keyword>
<gene>
    <name evidence="1" type="ORF">H2C83_04795</name>
</gene>
<reference evidence="1 2" key="1">
    <citation type="submission" date="2020-07" db="EMBL/GenBank/DDBJ databases">
        <title>Thermoactinomyces phylogeny.</title>
        <authorList>
            <person name="Dunlap C."/>
        </authorList>
    </citation>
    <scope>NUCLEOTIDE SEQUENCE [LARGE SCALE GENOMIC DNA]</scope>
    <source>
        <strain evidence="1 2">AMNI-1</strain>
    </source>
</reference>
<dbReference type="Proteomes" id="UP000538292">
    <property type="component" value="Unassembled WGS sequence"/>
</dbReference>
<accession>A0A7W1XQY5</accession>